<dbReference type="Proteomes" id="UP000014254">
    <property type="component" value="Unassembled WGS sequence"/>
</dbReference>
<accession>S2JTM1</accession>
<evidence type="ECO:0000313" key="2">
    <source>
        <dbReference type="EMBL" id="EPB83120.1"/>
    </source>
</evidence>
<keyword evidence="1" id="KW-0812">Transmembrane</keyword>
<dbReference type="EMBL" id="KE124083">
    <property type="protein sequence ID" value="EPB83120.1"/>
    <property type="molecule type" value="Genomic_DNA"/>
</dbReference>
<reference evidence="3" key="1">
    <citation type="submission" date="2013-05" db="EMBL/GenBank/DDBJ databases">
        <title>The Genome sequence of Mucor circinelloides f. circinelloides 1006PhL.</title>
        <authorList>
            <consortium name="The Broad Institute Genomics Platform"/>
            <person name="Cuomo C."/>
            <person name="Earl A."/>
            <person name="Findley K."/>
            <person name="Lee S.C."/>
            <person name="Walker B."/>
            <person name="Young S."/>
            <person name="Zeng Q."/>
            <person name="Gargeya S."/>
            <person name="Fitzgerald M."/>
            <person name="Haas B."/>
            <person name="Abouelleil A."/>
            <person name="Allen A.W."/>
            <person name="Alvarado L."/>
            <person name="Arachchi H.M."/>
            <person name="Berlin A.M."/>
            <person name="Chapman S.B."/>
            <person name="Gainer-Dewar J."/>
            <person name="Goldberg J."/>
            <person name="Griggs A."/>
            <person name="Gujja S."/>
            <person name="Hansen M."/>
            <person name="Howarth C."/>
            <person name="Imamovic A."/>
            <person name="Ireland A."/>
            <person name="Larimer J."/>
            <person name="McCowan C."/>
            <person name="Murphy C."/>
            <person name="Pearson M."/>
            <person name="Poon T.W."/>
            <person name="Priest M."/>
            <person name="Roberts A."/>
            <person name="Saif S."/>
            <person name="Shea T."/>
            <person name="Sisk P."/>
            <person name="Sykes S."/>
            <person name="Wortman J."/>
            <person name="Nusbaum C."/>
            <person name="Birren B."/>
        </authorList>
    </citation>
    <scope>NUCLEOTIDE SEQUENCE [LARGE SCALE GENOMIC DNA]</scope>
    <source>
        <strain evidence="3">1006PhL</strain>
    </source>
</reference>
<dbReference type="AlphaFoldDB" id="S2JTM1"/>
<sequence length="62" mass="7035">MGQAISTQIKGNLIVVNMIHTIVLRLYLLLDDNVKSEDYKVHKRVSYALKNTFGDCDLLGQQ</sequence>
<keyword evidence="1" id="KW-0472">Membrane</keyword>
<feature type="transmembrane region" description="Helical" evidence="1">
    <location>
        <begin position="12"/>
        <end position="30"/>
    </location>
</feature>
<keyword evidence="1" id="KW-1133">Transmembrane helix</keyword>
<proteinExistence type="predicted"/>
<evidence type="ECO:0000256" key="1">
    <source>
        <dbReference type="SAM" id="Phobius"/>
    </source>
</evidence>
<dbReference type="VEuPathDB" id="FungiDB:HMPREF1544_10105"/>
<evidence type="ECO:0000313" key="3">
    <source>
        <dbReference type="Proteomes" id="UP000014254"/>
    </source>
</evidence>
<dbReference type="InParanoid" id="S2JTM1"/>
<name>S2JTM1_MUCC1</name>
<protein>
    <submittedName>
        <fullName evidence="2">Uncharacterized protein</fullName>
    </submittedName>
</protein>
<gene>
    <name evidence="2" type="ORF">HMPREF1544_10105</name>
</gene>
<keyword evidence="3" id="KW-1185">Reference proteome</keyword>
<organism evidence="2 3">
    <name type="scientific">Mucor circinelloides f. circinelloides (strain 1006PhL)</name>
    <name type="common">Mucormycosis agent</name>
    <name type="synonym">Calyptromyces circinelloides</name>
    <dbReference type="NCBI Taxonomy" id="1220926"/>
    <lineage>
        <taxon>Eukaryota</taxon>
        <taxon>Fungi</taxon>
        <taxon>Fungi incertae sedis</taxon>
        <taxon>Mucoromycota</taxon>
        <taxon>Mucoromycotina</taxon>
        <taxon>Mucoromycetes</taxon>
        <taxon>Mucorales</taxon>
        <taxon>Mucorineae</taxon>
        <taxon>Mucoraceae</taxon>
        <taxon>Mucor</taxon>
    </lineage>
</organism>
<dbReference type="OrthoDB" id="2287442at2759"/>